<dbReference type="Pfam" id="PF09004">
    <property type="entry name" value="ALKBH8_N"/>
    <property type="match status" value="1"/>
</dbReference>
<feature type="domain" description="Alkylated DNA repair protein AlkB homologue 8 N-terminal" evidence="1">
    <location>
        <begin position="25"/>
        <end position="66"/>
    </location>
</feature>
<comment type="caution">
    <text evidence="2">The sequence shown here is derived from an EMBL/GenBank/DDBJ whole genome shotgun (WGS) entry which is preliminary data.</text>
</comment>
<dbReference type="GO" id="GO:0008168">
    <property type="term" value="F:methyltransferase activity"/>
    <property type="evidence" value="ECO:0007669"/>
    <property type="project" value="InterPro"/>
</dbReference>
<dbReference type="InterPro" id="IPR015095">
    <property type="entry name" value="AlkB_hom8_N"/>
</dbReference>
<name>A0AA47MVP7_MERPO</name>
<dbReference type="EMBL" id="JAOPHQ010002387">
    <property type="protein sequence ID" value="KAK0147011.1"/>
    <property type="molecule type" value="Genomic_DNA"/>
</dbReference>
<gene>
    <name evidence="2" type="ORF">N1851_013646</name>
</gene>
<accession>A0AA47MVP7</accession>
<dbReference type="GO" id="GO:0016706">
    <property type="term" value="F:2-oxoglutarate-dependent dioxygenase activity"/>
    <property type="evidence" value="ECO:0007669"/>
    <property type="project" value="InterPro"/>
</dbReference>
<evidence type="ECO:0000259" key="1">
    <source>
        <dbReference type="Pfam" id="PF09004"/>
    </source>
</evidence>
<sequence length="72" mass="8340">MEGIAVERFSCFRSLRINISEDLSWSHHTGVVMKAARQGLFYLRQLRRFGMDSRKLSNFYRCPIESVLAGSI</sequence>
<dbReference type="AlphaFoldDB" id="A0AA47MVP7"/>
<evidence type="ECO:0000313" key="3">
    <source>
        <dbReference type="Proteomes" id="UP001174136"/>
    </source>
</evidence>
<organism evidence="2 3">
    <name type="scientific">Merluccius polli</name>
    <name type="common">Benguela hake</name>
    <name type="synonym">Merluccius cadenati</name>
    <dbReference type="NCBI Taxonomy" id="89951"/>
    <lineage>
        <taxon>Eukaryota</taxon>
        <taxon>Metazoa</taxon>
        <taxon>Chordata</taxon>
        <taxon>Craniata</taxon>
        <taxon>Vertebrata</taxon>
        <taxon>Euteleostomi</taxon>
        <taxon>Actinopterygii</taxon>
        <taxon>Neopterygii</taxon>
        <taxon>Teleostei</taxon>
        <taxon>Neoteleostei</taxon>
        <taxon>Acanthomorphata</taxon>
        <taxon>Zeiogadaria</taxon>
        <taxon>Gadariae</taxon>
        <taxon>Gadiformes</taxon>
        <taxon>Gadoidei</taxon>
        <taxon>Merlucciidae</taxon>
        <taxon>Merluccius</taxon>
    </lineage>
</organism>
<dbReference type="Proteomes" id="UP001174136">
    <property type="component" value="Unassembled WGS sequence"/>
</dbReference>
<evidence type="ECO:0000313" key="2">
    <source>
        <dbReference type="EMBL" id="KAK0147011.1"/>
    </source>
</evidence>
<proteinExistence type="predicted"/>
<protein>
    <recommendedName>
        <fullName evidence="1">Alkylated DNA repair protein AlkB homologue 8 N-terminal domain-containing protein</fullName>
    </recommendedName>
</protein>
<keyword evidence="3" id="KW-1185">Reference proteome</keyword>
<reference evidence="2" key="1">
    <citation type="journal article" date="2023" name="Front. Mar. Sci.">
        <title>A new Merluccius polli reference genome to investigate the effects of global change in West African waters.</title>
        <authorList>
            <person name="Mateo J.L."/>
            <person name="Blanco-Fernandez C."/>
            <person name="Garcia-Vazquez E."/>
            <person name="Machado-Schiaffino G."/>
        </authorList>
    </citation>
    <scope>NUCLEOTIDE SEQUENCE</scope>
    <source>
        <strain evidence="2">C29</strain>
        <tissue evidence="2">Fin</tissue>
    </source>
</reference>